<proteinExistence type="predicted"/>
<evidence type="ECO:0000313" key="1">
    <source>
        <dbReference type="EMBL" id="KAI0031997.1"/>
    </source>
</evidence>
<reference evidence="1" key="2">
    <citation type="journal article" date="2022" name="New Phytol.">
        <title>Evolutionary transition to the ectomycorrhizal habit in the genomes of a hyperdiverse lineage of mushroom-forming fungi.</title>
        <authorList>
            <person name="Looney B."/>
            <person name="Miyauchi S."/>
            <person name="Morin E."/>
            <person name="Drula E."/>
            <person name="Courty P.E."/>
            <person name="Kohler A."/>
            <person name="Kuo A."/>
            <person name="LaButti K."/>
            <person name="Pangilinan J."/>
            <person name="Lipzen A."/>
            <person name="Riley R."/>
            <person name="Andreopoulos W."/>
            <person name="He G."/>
            <person name="Johnson J."/>
            <person name="Nolan M."/>
            <person name="Tritt A."/>
            <person name="Barry K.W."/>
            <person name="Grigoriev I.V."/>
            <person name="Nagy L.G."/>
            <person name="Hibbett D."/>
            <person name="Henrissat B."/>
            <person name="Matheny P.B."/>
            <person name="Labbe J."/>
            <person name="Martin F.M."/>
        </authorList>
    </citation>
    <scope>NUCLEOTIDE SEQUENCE</scope>
    <source>
        <strain evidence="1">EC-137</strain>
    </source>
</reference>
<keyword evidence="2" id="KW-1185">Reference proteome</keyword>
<name>A0ACB8QK00_9AGAM</name>
<evidence type="ECO:0000313" key="2">
    <source>
        <dbReference type="Proteomes" id="UP000814128"/>
    </source>
</evidence>
<reference evidence="1" key="1">
    <citation type="submission" date="2021-02" db="EMBL/GenBank/DDBJ databases">
        <authorList>
            <consortium name="DOE Joint Genome Institute"/>
            <person name="Ahrendt S."/>
            <person name="Looney B.P."/>
            <person name="Miyauchi S."/>
            <person name="Morin E."/>
            <person name="Drula E."/>
            <person name="Courty P.E."/>
            <person name="Chicoki N."/>
            <person name="Fauchery L."/>
            <person name="Kohler A."/>
            <person name="Kuo A."/>
            <person name="Labutti K."/>
            <person name="Pangilinan J."/>
            <person name="Lipzen A."/>
            <person name="Riley R."/>
            <person name="Andreopoulos W."/>
            <person name="He G."/>
            <person name="Johnson J."/>
            <person name="Barry K.W."/>
            <person name="Grigoriev I.V."/>
            <person name="Nagy L."/>
            <person name="Hibbett D."/>
            <person name="Henrissat B."/>
            <person name="Matheny P.B."/>
            <person name="Labbe J."/>
            <person name="Martin F."/>
        </authorList>
    </citation>
    <scope>NUCLEOTIDE SEQUENCE</scope>
    <source>
        <strain evidence="1">EC-137</strain>
    </source>
</reference>
<accession>A0ACB8QK00</accession>
<comment type="caution">
    <text evidence="1">The sequence shown here is derived from an EMBL/GenBank/DDBJ whole genome shotgun (WGS) entry which is preliminary data.</text>
</comment>
<dbReference type="Proteomes" id="UP000814128">
    <property type="component" value="Unassembled WGS sequence"/>
</dbReference>
<dbReference type="EMBL" id="MU273560">
    <property type="protein sequence ID" value="KAI0031997.1"/>
    <property type="molecule type" value="Genomic_DNA"/>
</dbReference>
<gene>
    <name evidence="1" type="ORF">K488DRAFT_50854</name>
</gene>
<organism evidence="1 2">
    <name type="scientific">Vararia minispora EC-137</name>
    <dbReference type="NCBI Taxonomy" id="1314806"/>
    <lineage>
        <taxon>Eukaryota</taxon>
        <taxon>Fungi</taxon>
        <taxon>Dikarya</taxon>
        <taxon>Basidiomycota</taxon>
        <taxon>Agaricomycotina</taxon>
        <taxon>Agaricomycetes</taxon>
        <taxon>Russulales</taxon>
        <taxon>Lachnocladiaceae</taxon>
        <taxon>Vararia</taxon>
    </lineage>
</organism>
<protein>
    <submittedName>
        <fullName evidence="1">NAD-P-binding protein</fullName>
    </submittedName>
</protein>
<sequence length="280" mass="29416">MDLDLKGVHVLVTGGNSGIGCETTRIFLEQGATVTATYRSSSSRLLALRPKYDETRLCIVHADLTSEAAVTALFADSPTPIEIVVINHAVYAGYGPLKDMSAERWRTTLDSNLTSSFLVCRAFLRGLQAGIAAAGSEKKERGFGERAAIVFIGSTSGKFGEACGADYAACKSALMYGLTLSLKNEIVAIAPRGRVNCIAPGWVDTPAVAKVIGVPQFTYPSLATTPLKKVAQPADVAQQVVLLASAKVSGHVTGQVVMVDGGMEGRVQSRPGDLGFPPDV</sequence>